<gene>
    <name evidence="3" type="primary">PCMP-H86_3</name>
    <name evidence="3" type="ORF">CFP56_038217</name>
</gene>
<dbReference type="GO" id="GO:0008270">
    <property type="term" value="F:zinc ion binding"/>
    <property type="evidence" value="ECO:0007669"/>
    <property type="project" value="InterPro"/>
</dbReference>
<evidence type="ECO:0000313" key="4">
    <source>
        <dbReference type="Proteomes" id="UP000237347"/>
    </source>
</evidence>
<evidence type="ECO:0000313" key="3">
    <source>
        <dbReference type="EMBL" id="KAK7820976.1"/>
    </source>
</evidence>
<evidence type="ECO:0000259" key="2">
    <source>
        <dbReference type="Pfam" id="PF14432"/>
    </source>
</evidence>
<dbReference type="EMBL" id="PKMF04000718">
    <property type="protein sequence ID" value="KAK7820976.1"/>
    <property type="molecule type" value="Genomic_DNA"/>
</dbReference>
<dbReference type="Proteomes" id="UP000237347">
    <property type="component" value="Unassembled WGS sequence"/>
</dbReference>
<comment type="similarity">
    <text evidence="1">Belongs to the PPR family. PCMP-H subfamily.</text>
</comment>
<organism evidence="3 4">
    <name type="scientific">Quercus suber</name>
    <name type="common">Cork oak</name>
    <dbReference type="NCBI Taxonomy" id="58331"/>
    <lineage>
        <taxon>Eukaryota</taxon>
        <taxon>Viridiplantae</taxon>
        <taxon>Streptophyta</taxon>
        <taxon>Embryophyta</taxon>
        <taxon>Tracheophyta</taxon>
        <taxon>Spermatophyta</taxon>
        <taxon>Magnoliopsida</taxon>
        <taxon>eudicotyledons</taxon>
        <taxon>Gunneridae</taxon>
        <taxon>Pentapetalae</taxon>
        <taxon>rosids</taxon>
        <taxon>fabids</taxon>
        <taxon>Fagales</taxon>
        <taxon>Fagaceae</taxon>
        <taxon>Quercus</taxon>
    </lineage>
</organism>
<sequence>MEKKIKEEVGCVHGVWFAPHDVEEESKEESLRLHSEKLALVCGGLGNEERRVIRIFKNLRVCGDCHTFI</sequence>
<comment type="caution">
    <text evidence="3">The sequence shown here is derived from an EMBL/GenBank/DDBJ whole genome shotgun (WGS) entry which is preliminary data.</text>
</comment>
<reference evidence="3 4" key="1">
    <citation type="journal article" date="2018" name="Sci. Data">
        <title>The draft genome sequence of cork oak.</title>
        <authorList>
            <person name="Ramos A.M."/>
            <person name="Usie A."/>
            <person name="Barbosa P."/>
            <person name="Barros P.M."/>
            <person name="Capote T."/>
            <person name="Chaves I."/>
            <person name="Simoes F."/>
            <person name="Abreu I."/>
            <person name="Carrasquinho I."/>
            <person name="Faro C."/>
            <person name="Guimaraes J.B."/>
            <person name="Mendonca D."/>
            <person name="Nobrega F."/>
            <person name="Rodrigues L."/>
            <person name="Saibo N.J.M."/>
            <person name="Varela M.C."/>
            <person name="Egas C."/>
            <person name="Matos J."/>
            <person name="Miguel C.M."/>
            <person name="Oliveira M.M."/>
            <person name="Ricardo C.P."/>
            <person name="Goncalves S."/>
        </authorList>
    </citation>
    <scope>NUCLEOTIDE SEQUENCE [LARGE SCALE GENOMIC DNA]</scope>
    <source>
        <strain evidence="4">cv. HL8</strain>
    </source>
</reference>
<dbReference type="AlphaFoldDB" id="A0AAW0J3H1"/>
<accession>A0AAW0J3H1</accession>
<protein>
    <submittedName>
        <fullName evidence="3">Pentatricopeptide repeat-containing protein</fullName>
    </submittedName>
</protein>
<name>A0AAW0J3H1_QUESU</name>
<keyword evidence="4" id="KW-1185">Reference proteome</keyword>
<dbReference type="Pfam" id="PF14432">
    <property type="entry name" value="DYW_deaminase"/>
    <property type="match status" value="1"/>
</dbReference>
<proteinExistence type="inferred from homology"/>
<dbReference type="InterPro" id="IPR032867">
    <property type="entry name" value="DYW_dom"/>
</dbReference>
<feature type="domain" description="DYW" evidence="2">
    <location>
        <begin position="15"/>
        <end position="69"/>
    </location>
</feature>
<evidence type="ECO:0000256" key="1">
    <source>
        <dbReference type="ARBA" id="ARBA00006643"/>
    </source>
</evidence>